<dbReference type="WBParaSite" id="maker-uti_cns_0018347-snap-gene-0.2-mRNA-1">
    <property type="protein sequence ID" value="maker-uti_cns_0018347-snap-gene-0.2-mRNA-1"/>
    <property type="gene ID" value="maker-uti_cns_0018347-snap-gene-0.2"/>
</dbReference>
<dbReference type="AlphaFoldDB" id="A0A1I8IWZ0"/>
<sequence>MPQSGRIVHEFGGRLPGDQCPIVALQTSCPVFNGFSGGPVTLEDGPFCRHDCCTPRTKTVTASASRFPSACCKLQQIDPEFAFSSLSLPRSVHSVWIWHAANRLLERHNPTARAKLCASIEQEFQVCYPILSYLKNQQQWPVLGGAVKRFLLHGAEFLAGLGELALLHALADVPVHEGALRVHEVELVRQPVPGLGNGGGVAQHADRSRHLREVASGHRDGRLVVDADLEAGGAPVHELDLALVLDLLDRMIDFIRVDVAPVQQAAGHVLSVPGVALHHLVASLKARVRDVLDFQRLVICLLRGNDGSIGSQWEVDLRVGHEVGLELGDVHIERAIEPQGHDIVYGLVVYHKGDVGMRQGAVGAQDGVVGLHHGRRNLRRRVDGELQLRSLAVLGRQPVAQQRGEAGARAAAKRVKDQEALQGGAVLRQPVDDLPHVANQLLADCVVASGVVVGGVLLA</sequence>
<name>A0A1I8IWZ0_9PLAT</name>
<proteinExistence type="predicted"/>
<protein>
    <submittedName>
        <fullName evidence="2">Uncharacterized protein</fullName>
    </submittedName>
</protein>
<accession>A0A1I8IWZ0</accession>
<organism evidence="1 2">
    <name type="scientific">Macrostomum lignano</name>
    <dbReference type="NCBI Taxonomy" id="282301"/>
    <lineage>
        <taxon>Eukaryota</taxon>
        <taxon>Metazoa</taxon>
        <taxon>Spiralia</taxon>
        <taxon>Lophotrochozoa</taxon>
        <taxon>Platyhelminthes</taxon>
        <taxon>Rhabditophora</taxon>
        <taxon>Macrostomorpha</taxon>
        <taxon>Macrostomida</taxon>
        <taxon>Macrostomidae</taxon>
        <taxon>Macrostomum</taxon>
    </lineage>
</organism>
<dbReference type="Proteomes" id="UP000095280">
    <property type="component" value="Unplaced"/>
</dbReference>
<reference evidence="2" key="1">
    <citation type="submission" date="2016-11" db="UniProtKB">
        <authorList>
            <consortium name="WormBaseParasite"/>
        </authorList>
    </citation>
    <scope>IDENTIFICATION</scope>
</reference>
<evidence type="ECO:0000313" key="2">
    <source>
        <dbReference type="WBParaSite" id="maker-uti_cns_0018347-snap-gene-0.2-mRNA-1"/>
    </source>
</evidence>
<keyword evidence="1" id="KW-1185">Reference proteome</keyword>
<evidence type="ECO:0000313" key="1">
    <source>
        <dbReference type="Proteomes" id="UP000095280"/>
    </source>
</evidence>